<evidence type="ECO:0000259" key="3">
    <source>
        <dbReference type="PROSITE" id="PS51371"/>
    </source>
</evidence>
<feature type="non-terminal residue" evidence="4">
    <location>
        <position position="157"/>
    </location>
</feature>
<dbReference type="AlphaFoldDB" id="A0A382MIY4"/>
<accession>A0A382MIY4</accession>
<dbReference type="PROSITE" id="PS51371">
    <property type="entry name" value="CBS"/>
    <property type="match status" value="1"/>
</dbReference>
<dbReference type="InterPro" id="IPR000644">
    <property type="entry name" value="CBS_dom"/>
</dbReference>
<organism evidence="4">
    <name type="scientific">marine metagenome</name>
    <dbReference type="NCBI Taxonomy" id="408172"/>
    <lineage>
        <taxon>unclassified sequences</taxon>
        <taxon>metagenomes</taxon>
        <taxon>ecological metagenomes</taxon>
    </lineage>
</organism>
<sequence>MQDKKKRIAWLRPGWWQDLRYLLHGIPQTREHLFSTLGIARRADLVDDDTLQMMRRVIEVSDLQVEQVMISRGQMVTVDVNQTLEEVLPVITESAHSRFPVTDGDKDGVVGILLAKDLLHRQQQGEGNGLPWATLLRPAVFIPESKRLNVLLQEFRD</sequence>
<dbReference type="EMBL" id="UINC01093563">
    <property type="protein sequence ID" value="SVC48075.1"/>
    <property type="molecule type" value="Genomic_DNA"/>
</dbReference>
<dbReference type="Gene3D" id="3.10.580.10">
    <property type="entry name" value="CBS-domain"/>
    <property type="match status" value="1"/>
</dbReference>
<dbReference type="GO" id="GO:0005886">
    <property type="term" value="C:plasma membrane"/>
    <property type="evidence" value="ECO:0007669"/>
    <property type="project" value="TreeGrafter"/>
</dbReference>
<dbReference type="PANTHER" id="PTHR22777">
    <property type="entry name" value="HEMOLYSIN-RELATED"/>
    <property type="match status" value="1"/>
</dbReference>
<feature type="domain" description="CBS" evidence="3">
    <location>
        <begin position="69"/>
        <end position="130"/>
    </location>
</feature>
<dbReference type="InterPro" id="IPR044751">
    <property type="entry name" value="Ion_transp-like_CBS"/>
</dbReference>
<evidence type="ECO:0000256" key="1">
    <source>
        <dbReference type="ARBA" id="ARBA00022737"/>
    </source>
</evidence>
<keyword evidence="1" id="KW-0677">Repeat</keyword>
<dbReference type="InterPro" id="IPR046342">
    <property type="entry name" value="CBS_dom_sf"/>
</dbReference>
<dbReference type="SMART" id="SM00116">
    <property type="entry name" value="CBS"/>
    <property type="match status" value="1"/>
</dbReference>
<dbReference type="CDD" id="cd04590">
    <property type="entry name" value="CBS_pair_CorC_HlyC_assoc"/>
    <property type="match status" value="1"/>
</dbReference>
<dbReference type="PANTHER" id="PTHR22777:SF27">
    <property type="entry name" value="MAGNESIUM AND COBALT EFFLUX PROTEIN CORC"/>
    <property type="match status" value="1"/>
</dbReference>
<evidence type="ECO:0000313" key="4">
    <source>
        <dbReference type="EMBL" id="SVC48075.1"/>
    </source>
</evidence>
<dbReference type="Pfam" id="PF00571">
    <property type="entry name" value="CBS"/>
    <property type="match status" value="1"/>
</dbReference>
<name>A0A382MIY4_9ZZZZ</name>
<dbReference type="SUPFAM" id="SSF54631">
    <property type="entry name" value="CBS-domain pair"/>
    <property type="match status" value="1"/>
</dbReference>
<protein>
    <recommendedName>
        <fullName evidence="3">CBS domain-containing protein</fullName>
    </recommendedName>
</protein>
<gene>
    <name evidence="4" type="ORF">METZ01_LOCUS300929</name>
</gene>
<reference evidence="4" key="1">
    <citation type="submission" date="2018-05" db="EMBL/GenBank/DDBJ databases">
        <authorList>
            <person name="Lanie J.A."/>
            <person name="Ng W.-L."/>
            <person name="Kazmierczak K.M."/>
            <person name="Andrzejewski T.M."/>
            <person name="Davidsen T.M."/>
            <person name="Wayne K.J."/>
            <person name="Tettelin H."/>
            <person name="Glass J.I."/>
            <person name="Rusch D."/>
            <person name="Podicherti R."/>
            <person name="Tsui H.-C.T."/>
            <person name="Winkler M.E."/>
        </authorList>
    </citation>
    <scope>NUCLEOTIDE SEQUENCE</scope>
</reference>
<keyword evidence="2" id="KW-0129">CBS domain</keyword>
<proteinExistence type="predicted"/>
<evidence type="ECO:0000256" key="2">
    <source>
        <dbReference type="ARBA" id="ARBA00023122"/>
    </source>
</evidence>